<dbReference type="Pfam" id="PF01408">
    <property type="entry name" value="GFO_IDH_MocA"/>
    <property type="match status" value="1"/>
</dbReference>
<comment type="caution">
    <text evidence="5">The sequence shown here is derived from an EMBL/GenBank/DDBJ whole genome shotgun (WGS) entry which is preliminary data.</text>
</comment>
<feature type="domain" description="GFO/IDH/MocA-like oxidoreductase" evidence="4">
    <location>
        <begin position="134"/>
        <end position="254"/>
    </location>
</feature>
<dbReference type="NCBIfam" id="TIGR04380">
    <property type="entry name" value="myo_inos_iolG"/>
    <property type="match status" value="1"/>
</dbReference>
<keyword evidence="6" id="KW-1185">Reference proteome</keyword>
<accession>A0A0W0TPI7</accession>
<dbReference type="GO" id="GO:0016491">
    <property type="term" value="F:oxidoreductase activity"/>
    <property type="evidence" value="ECO:0007669"/>
    <property type="project" value="UniProtKB-KW"/>
</dbReference>
<sequence>MTTRSRVCRIGLLGAGRIGRLHAGNILRRIPQLELAAIADPALDPEWAQLQPVALKTTDVDAVIAHPDIDAVLIATPTPLHIPQIRAAAAQGKAIYCEKPIGLDEREVLALMEEINTRGTLLHIGFNRRFDPSFAKVAAGVHAGEIGTPQMLCITSRDPACPPIAYAATSGGMLMDMTIHDFDMARFVMQSEVVEVHASGGVLIDPRLEGFGDVDTAIIQLRFANGALGVINNSRQAVYGYDQRLEVLGSEGMLQAENCLENAVRHYRRDDTASANPLYFFLERYEQAFVAGLEAFCTAYLDGSAAPVSAEDALSALRIAKAAQESLVRNQPVRVCGDTDA</sequence>
<proteinExistence type="inferred from homology"/>
<protein>
    <submittedName>
        <fullName evidence="5">Myo-inositol-2-dehydrogenase</fullName>
    </submittedName>
</protein>
<dbReference type="Gene3D" id="3.30.360.10">
    <property type="entry name" value="Dihydrodipicolinate Reductase, domain 2"/>
    <property type="match status" value="1"/>
</dbReference>
<dbReference type="InterPro" id="IPR055170">
    <property type="entry name" value="GFO_IDH_MocA-like_dom"/>
</dbReference>
<evidence type="ECO:0000256" key="2">
    <source>
        <dbReference type="ARBA" id="ARBA00023002"/>
    </source>
</evidence>
<evidence type="ECO:0000313" key="6">
    <source>
        <dbReference type="Proteomes" id="UP000054785"/>
    </source>
</evidence>
<dbReference type="AlphaFoldDB" id="A0A0W0TPI7"/>
<dbReference type="EMBL" id="LNYC01000070">
    <property type="protein sequence ID" value="KTC97485.1"/>
    <property type="molecule type" value="Genomic_DNA"/>
</dbReference>
<dbReference type="PANTHER" id="PTHR42840">
    <property type="entry name" value="NAD(P)-BINDING ROSSMANN-FOLD SUPERFAMILY PROTEIN-RELATED"/>
    <property type="match status" value="1"/>
</dbReference>
<reference evidence="5 6" key="1">
    <citation type="submission" date="2015-11" db="EMBL/GenBank/DDBJ databases">
        <title>Genomic analysis of 38 Legionella species identifies large and diverse effector repertoires.</title>
        <authorList>
            <person name="Burstein D."/>
            <person name="Amaro F."/>
            <person name="Zusman T."/>
            <person name="Lifshitz Z."/>
            <person name="Cohen O."/>
            <person name="Gilbert J.A."/>
            <person name="Pupko T."/>
            <person name="Shuman H.A."/>
            <person name="Segal G."/>
        </authorList>
    </citation>
    <scope>NUCLEOTIDE SEQUENCE [LARGE SCALE GENOMIC DNA]</scope>
    <source>
        <strain evidence="5 6">ATCC 49504</strain>
    </source>
</reference>
<gene>
    <name evidence="5" type="primary">iolG_2</name>
    <name evidence="5" type="ORF">Lgee_1806</name>
</gene>
<keyword evidence="2" id="KW-0560">Oxidoreductase</keyword>
<evidence type="ECO:0000259" key="4">
    <source>
        <dbReference type="Pfam" id="PF22725"/>
    </source>
</evidence>
<dbReference type="GO" id="GO:0000166">
    <property type="term" value="F:nucleotide binding"/>
    <property type="evidence" value="ECO:0007669"/>
    <property type="project" value="InterPro"/>
</dbReference>
<evidence type="ECO:0000256" key="1">
    <source>
        <dbReference type="ARBA" id="ARBA00010928"/>
    </source>
</evidence>
<dbReference type="SUPFAM" id="SSF51735">
    <property type="entry name" value="NAD(P)-binding Rossmann-fold domains"/>
    <property type="match status" value="1"/>
</dbReference>
<evidence type="ECO:0000259" key="3">
    <source>
        <dbReference type="Pfam" id="PF01408"/>
    </source>
</evidence>
<organism evidence="5 6">
    <name type="scientific">Legionella geestiana</name>
    <dbReference type="NCBI Taxonomy" id="45065"/>
    <lineage>
        <taxon>Bacteria</taxon>
        <taxon>Pseudomonadati</taxon>
        <taxon>Pseudomonadota</taxon>
        <taxon>Gammaproteobacteria</taxon>
        <taxon>Legionellales</taxon>
        <taxon>Legionellaceae</taxon>
        <taxon>Legionella</taxon>
    </lineage>
</organism>
<dbReference type="STRING" id="45065.Lgee_1806"/>
<comment type="similarity">
    <text evidence="1">Belongs to the Gfo/Idh/MocA family.</text>
</comment>
<dbReference type="RefSeq" id="WP_035902215.1">
    <property type="nucleotide sequence ID" value="NZ_CAAAHN010000003.1"/>
</dbReference>
<dbReference type="OrthoDB" id="9781031at2"/>
<feature type="domain" description="Gfo/Idh/MocA-like oxidoreductase N-terminal" evidence="3">
    <location>
        <begin position="9"/>
        <end position="126"/>
    </location>
</feature>
<dbReference type="Proteomes" id="UP000054785">
    <property type="component" value="Unassembled WGS sequence"/>
</dbReference>
<dbReference type="PANTHER" id="PTHR42840:SF3">
    <property type="entry name" value="BINDING ROSSMANN FOLD OXIDOREDUCTASE, PUTATIVE (AFU_ORTHOLOGUE AFUA_2G10240)-RELATED"/>
    <property type="match status" value="1"/>
</dbReference>
<evidence type="ECO:0000313" key="5">
    <source>
        <dbReference type="EMBL" id="KTC97485.1"/>
    </source>
</evidence>
<name>A0A0W0TPI7_9GAMM</name>
<dbReference type="InterPro" id="IPR000683">
    <property type="entry name" value="Gfo/Idh/MocA-like_OxRdtase_N"/>
</dbReference>
<dbReference type="InterPro" id="IPR030827">
    <property type="entry name" value="Myo_inos_IolG"/>
</dbReference>
<dbReference type="Pfam" id="PF22725">
    <property type="entry name" value="GFO_IDH_MocA_C3"/>
    <property type="match status" value="1"/>
</dbReference>
<dbReference type="PATRIC" id="fig|45065.4.peg.1961"/>
<dbReference type="SUPFAM" id="SSF55347">
    <property type="entry name" value="Glyceraldehyde-3-phosphate dehydrogenase-like, C-terminal domain"/>
    <property type="match status" value="1"/>
</dbReference>
<dbReference type="InterPro" id="IPR036291">
    <property type="entry name" value="NAD(P)-bd_dom_sf"/>
</dbReference>
<dbReference type="Gene3D" id="3.40.50.720">
    <property type="entry name" value="NAD(P)-binding Rossmann-like Domain"/>
    <property type="match status" value="1"/>
</dbReference>